<comment type="similarity">
    <text evidence="2 10">Belongs to the peptidase S8 family.</text>
</comment>
<feature type="region of interest" description="Disordered" evidence="11">
    <location>
        <begin position="1020"/>
        <end position="1039"/>
    </location>
</feature>
<dbReference type="Gene3D" id="2.60.40.3170">
    <property type="match status" value="1"/>
</dbReference>
<dbReference type="InterPro" id="IPR048384">
    <property type="entry name" value="TPPII_GBD"/>
</dbReference>
<dbReference type="InterPro" id="IPR022398">
    <property type="entry name" value="Peptidase_S8_His-AS"/>
</dbReference>
<evidence type="ECO:0000313" key="18">
    <source>
        <dbReference type="RefSeq" id="XP_030755947.1"/>
    </source>
</evidence>
<evidence type="ECO:0000256" key="3">
    <source>
        <dbReference type="ARBA" id="ARBA00012462"/>
    </source>
</evidence>
<dbReference type="InterPro" id="IPR048383">
    <property type="entry name" value="TPPII_Ig-like-1"/>
</dbReference>
<dbReference type="FunFam" id="3.40.50.200:FF:000003">
    <property type="entry name" value="Tripeptidyl peptidase 2"/>
    <property type="match status" value="1"/>
</dbReference>
<evidence type="ECO:0000313" key="17">
    <source>
        <dbReference type="Proteomes" id="UP000504635"/>
    </source>
</evidence>
<dbReference type="GO" id="GO:0005829">
    <property type="term" value="C:cytosol"/>
    <property type="evidence" value="ECO:0007669"/>
    <property type="project" value="TreeGrafter"/>
</dbReference>
<dbReference type="EC" id="3.4.14.10" evidence="3"/>
<dbReference type="Pfam" id="PF12583">
    <property type="entry name" value="TPPII_C"/>
    <property type="match status" value="1"/>
</dbReference>
<evidence type="ECO:0000259" key="13">
    <source>
        <dbReference type="Pfam" id="PF12580"/>
    </source>
</evidence>
<evidence type="ECO:0000256" key="1">
    <source>
        <dbReference type="ARBA" id="ARBA00001910"/>
    </source>
</evidence>
<dbReference type="InParanoid" id="A0A6J2XWT6"/>
<dbReference type="InterPro" id="IPR046940">
    <property type="entry name" value="TPPII_Ig-like_sf"/>
</dbReference>
<dbReference type="Gene3D" id="3.40.50.200">
    <property type="entry name" value="Peptidase S8/S53 domain"/>
    <property type="match status" value="2"/>
</dbReference>
<dbReference type="Gene3D" id="6.10.250.3080">
    <property type="match status" value="1"/>
</dbReference>
<evidence type="ECO:0000256" key="8">
    <source>
        <dbReference type="ARBA" id="ARBA00022825"/>
    </source>
</evidence>
<feature type="domain" description="Tripeptidyl peptidase II second Ig-like" evidence="13">
    <location>
        <begin position="798"/>
        <end position="981"/>
    </location>
</feature>
<dbReference type="PANTHER" id="PTHR43806">
    <property type="entry name" value="PEPTIDASE S8"/>
    <property type="match status" value="1"/>
</dbReference>
<dbReference type="Pfam" id="PF21223">
    <property type="entry name" value="TPPII_Ig-like-1"/>
    <property type="match status" value="1"/>
</dbReference>
<dbReference type="Pfam" id="PF21316">
    <property type="entry name" value="TPPII_GBD"/>
    <property type="match status" value="1"/>
</dbReference>
<evidence type="ECO:0000256" key="9">
    <source>
        <dbReference type="ARBA" id="ARBA00032232"/>
    </source>
</evidence>
<dbReference type="InterPro" id="IPR050131">
    <property type="entry name" value="Peptidase_S8_subtilisin-like"/>
</dbReference>
<reference evidence="18" key="1">
    <citation type="submission" date="2025-08" db="UniProtKB">
        <authorList>
            <consortium name="RefSeq"/>
        </authorList>
    </citation>
    <scope>IDENTIFICATION</scope>
    <source>
        <tissue evidence="18">Gonads</tissue>
    </source>
</reference>
<evidence type="ECO:0000256" key="10">
    <source>
        <dbReference type="PROSITE-ProRule" id="PRU01240"/>
    </source>
</evidence>
<gene>
    <name evidence="18" type="primary">LOC115882188</name>
</gene>
<dbReference type="Gene3D" id="1.25.40.710">
    <property type="match status" value="1"/>
</dbReference>
<evidence type="ECO:0000259" key="14">
    <source>
        <dbReference type="Pfam" id="PF12583"/>
    </source>
</evidence>
<dbReference type="PROSITE" id="PS00138">
    <property type="entry name" value="SUBTILASE_SER"/>
    <property type="match status" value="1"/>
</dbReference>
<dbReference type="InterPro" id="IPR023828">
    <property type="entry name" value="Peptidase_S8_Ser-AS"/>
</dbReference>
<dbReference type="InterPro" id="IPR000209">
    <property type="entry name" value="Peptidase_S8/S53_dom"/>
</dbReference>
<dbReference type="GO" id="GO:0008240">
    <property type="term" value="F:tripeptidyl-peptidase activity"/>
    <property type="evidence" value="ECO:0007669"/>
    <property type="project" value="UniProtKB-EC"/>
</dbReference>
<dbReference type="RefSeq" id="XP_030755947.1">
    <property type="nucleotide sequence ID" value="XM_030900087.1"/>
</dbReference>
<dbReference type="Pfam" id="PF12580">
    <property type="entry name" value="TPPII"/>
    <property type="match status" value="1"/>
</dbReference>
<dbReference type="Pfam" id="PF00082">
    <property type="entry name" value="Peptidase_S8"/>
    <property type="match status" value="1"/>
</dbReference>
<keyword evidence="8 10" id="KW-0720">Serine protease</keyword>
<dbReference type="GO" id="GO:0006508">
    <property type="term" value="P:proteolysis"/>
    <property type="evidence" value="ECO:0007669"/>
    <property type="project" value="UniProtKB-KW"/>
</dbReference>
<evidence type="ECO:0000256" key="6">
    <source>
        <dbReference type="ARBA" id="ARBA00022670"/>
    </source>
</evidence>
<dbReference type="OrthoDB" id="10256524at2759"/>
<dbReference type="PANTHER" id="PTHR43806:SF14">
    <property type="entry name" value="TRIPEPTIDYL-PEPTIDASE 2"/>
    <property type="match status" value="1"/>
</dbReference>
<dbReference type="InterPro" id="IPR036852">
    <property type="entry name" value="Peptidase_S8/S53_dom_sf"/>
</dbReference>
<keyword evidence="17" id="KW-1185">Reference proteome</keyword>
<feature type="active site" description="Charge relay system" evidence="10">
    <location>
        <position position="469"/>
    </location>
</feature>
<dbReference type="Proteomes" id="UP000504635">
    <property type="component" value="Unplaced"/>
</dbReference>
<dbReference type="InterPro" id="IPR015500">
    <property type="entry name" value="Peptidase_S8_subtilisin-rel"/>
</dbReference>
<feature type="domain" description="Tripeptidyl-peptidase II galactose-binding" evidence="16">
    <location>
        <begin position="677"/>
        <end position="763"/>
    </location>
</feature>
<dbReference type="PROSITE" id="PS51892">
    <property type="entry name" value="SUBTILASE"/>
    <property type="match status" value="1"/>
</dbReference>
<feature type="domain" description="Peptidase S8/S53" evidence="12">
    <location>
        <begin position="47"/>
        <end position="507"/>
    </location>
</feature>
<feature type="domain" description="Tripeptidyl-peptidase II first Ig-like" evidence="15">
    <location>
        <begin position="542"/>
        <end position="658"/>
    </location>
</feature>
<evidence type="ECO:0000259" key="16">
    <source>
        <dbReference type="Pfam" id="PF21316"/>
    </source>
</evidence>
<comment type="catalytic activity">
    <reaction evidence="1">
        <text>Release of an N-terminal tripeptide from a polypeptide.</text>
        <dbReference type="EC" id="3.4.14.10"/>
    </reaction>
</comment>
<accession>A0A6J2XWT6</accession>
<evidence type="ECO:0000259" key="12">
    <source>
        <dbReference type="Pfam" id="PF00082"/>
    </source>
</evidence>
<dbReference type="GeneID" id="115882188"/>
<dbReference type="InterPro" id="IPR046939">
    <property type="entry name" value="TPPII_C_sf"/>
</dbReference>
<dbReference type="GO" id="GO:0004177">
    <property type="term" value="F:aminopeptidase activity"/>
    <property type="evidence" value="ECO:0007669"/>
    <property type="project" value="UniProtKB-KW"/>
</dbReference>
<evidence type="ECO:0000256" key="2">
    <source>
        <dbReference type="ARBA" id="ARBA00011073"/>
    </source>
</evidence>
<keyword evidence="7 10" id="KW-0378">Hydrolase</keyword>
<dbReference type="PRINTS" id="PR00723">
    <property type="entry name" value="SUBTILISIN"/>
</dbReference>
<dbReference type="SUPFAM" id="SSF52743">
    <property type="entry name" value="Subtilisin-like"/>
    <property type="match status" value="1"/>
</dbReference>
<keyword evidence="6 10" id="KW-0645">Protease</keyword>
<dbReference type="InterPro" id="IPR022232">
    <property type="entry name" value="TPPII_C_art"/>
</dbReference>
<feature type="active site" description="Charge relay system" evidence="10">
    <location>
        <position position="56"/>
    </location>
</feature>
<feature type="domain" description="Tripeptidyl peptidase II C-terminal" evidence="14">
    <location>
        <begin position="1031"/>
        <end position="1094"/>
    </location>
</feature>
<feature type="active site" description="Charge relay system" evidence="10">
    <location>
        <position position="279"/>
    </location>
</feature>
<evidence type="ECO:0000259" key="15">
    <source>
        <dbReference type="Pfam" id="PF21223"/>
    </source>
</evidence>
<dbReference type="FunCoup" id="A0A6J2XWT6">
    <property type="interactions" value="2120"/>
</dbReference>
<protein>
    <recommendedName>
        <fullName evidence="4">Tripeptidyl-peptidase 2</fullName>
        <ecNumber evidence="3">3.4.14.10</ecNumber>
    </recommendedName>
    <alternativeName>
        <fullName evidence="9">Tripeptidyl aminopeptidase</fullName>
    </alternativeName>
</protein>
<dbReference type="InterPro" id="IPR022229">
    <property type="entry name" value="TPPII_Ig-like-2"/>
</dbReference>
<organism evidence="17 18">
    <name type="scientific">Sitophilus oryzae</name>
    <name type="common">Rice weevil</name>
    <name type="synonym">Curculio oryzae</name>
    <dbReference type="NCBI Taxonomy" id="7048"/>
    <lineage>
        <taxon>Eukaryota</taxon>
        <taxon>Metazoa</taxon>
        <taxon>Ecdysozoa</taxon>
        <taxon>Arthropoda</taxon>
        <taxon>Hexapoda</taxon>
        <taxon>Insecta</taxon>
        <taxon>Pterygota</taxon>
        <taxon>Neoptera</taxon>
        <taxon>Endopterygota</taxon>
        <taxon>Coleoptera</taxon>
        <taxon>Polyphaga</taxon>
        <taxon>Cucujiformia</taxon>
        <taxon>Curculionidae</taxon>
        <taxon>Dryophthorinae</taxon>
        <taxon>Sitophilus</taxon>
    </lineage>
</organism>
<keyword evidence="5" id="KW-0031">Aminopeptidase</keyword>
<dbReference type="FunFam" id="3.40.50.200:FF:000039">
    <property type="entry name" value="Predicted protein"/>
    <property type="match status" value="1"/>
</dbReference>
<dbReference type="KEGG" id="soy:115882188"/>
<evidence type="ECO:0000256" key="5">
    <source>
        <dbReference type="ARBA" id="ARBA00022438"/>
    </source>
</evidence>
<dbReference type="PROSITE" id="PS00137">
    <property type="entry name" value="SUBTILASE_HIS"/>
    <property type="match status" value="1"/>
</dbReference>
<dbReference type="CDD" id="cd04857">
    <property type="entry name" value="Peptidases_S8_Tripeptidyl_Aminopeptidase_II"/>
    <property type="match status" value="1"/>
</dbReference>
<dbReference type="AlphaFoldDB" id="A0A6J2XWT6"/>
<dbReference type="InterPro" id="IPR034051">
    <property type="entry name" value="TPP_II_domain"/>
</dbReference>
<proteinExistence type="inferred from homology"/>
<evidence type="ECO:0000256" key="11">
    <source>
        <dbReference type="SAM" id="MobiDB-lite"/>
    </source>
</evidence>
<evidence type="ECO:0000256" key="4">
    <source>
        <dbReference type="ARBA" id="ARBA00020244"/>
    </source>
</evidence>
<dbReference type="GO" id="GO:0004252">
    <property type="term" value="F:serine-type endopeptidase activity"/>
    <property type="evidence" value="ECO:0007669"/>
    <property type="project" value="UniProtKB-UniRule"/>
</dbReference>
<sequence>MIKKNCAIITKMHVEVPVDTDFPVGGLLPKKETGASAFLSKYPTYDGRDIVIAILDSGIDPGVPGLQKTSTGKVKVIERFDCSGCGDVNTSTVVKPEDGYITGLTGRRMKIPNDWKNPNGTYRIGVKNAFDLYPDRLKDRIKAEYKKKQWDEGHRKTVSDLNRKLAKFESQQQNNNNPNENEKFEKEDLEAKLDVLNNLDKKNCDSGPVYDCILFHDGEKWLCCVNTSDDNDLSQCPLLGEYSITHEYLPLTKQDSLNFSINVHEKGDVLELVGVCSSHGTHVASIAAAYFPDSPEQNGLAPGAQVISLTIGDGRLGSMETGTALIRAMIKIIELKQKMNIHVINMSYGEHAHWVDTGRIGDLVNEIVNKYGVIWVSSAGNSGPALGTISTPSDINDEPIISVGAYVSPEMMVAEYAMRQKLPGAPYTWSSRGPTLDGGVGVHLCAPGGAITSVPNFTLRYSQLMNGTSMAAPNCAGAIGILLSGLIQQGLPYSPYLVRKALENTASFIDGIEIPAQGAGLMQVEKAFDFLVSYHDIQERDVRFQLQCGSCNSKGIYLRTKTNTSKHTFKVSVDPHFLNEDEVLPETKINFNMKLVLTCSSSFVEFPKHLDLSNFTRMFAVNIDTSSLEEGLYCNFINAYDVNCIAKGPVFKIPITVIQPREITEPKFTVKYNSVPFKSNTIKRHYYVVPNMATWAVLKLTSNEDSGRFVIHTIQSLPRQHCKALETNKTIAVTSKTDSYISFQVKGDSVLELVIAKYWANIGEAALDYSISFYGVKPNQPSINMHAAVGIHAIEVQTLQGEEISPSITLKNSVQILKPLEGKIAPLRARDVIPPNRQIYELVLVYNFSITKACEVSPNLALLSDMLYESEYESQLWLLFDCNKQLLGCGDAYPSKYTVKLEKGEYVIRLQVRHDRKDYLEKINEAPLLLQQKLANAISMDVYLSYSQALVGGKKAGVTHNSNPYTVVPLYIAPLPSDKFPLKSNNTAHYLTGYITYAKDESGKKVDTYPIKYFLTDNSSPKKTASNGNSSGDKTKADEYNEAVRDLQTSWIAKLDKETAEKLYEDLTKTYPNHLPIHSSYLQLIDPLDKRILPNINKKPNTSLEDLNKVVSTCEKVIENVNEESILAYMATKTDLRSDAAKFKVQMEQQKNVYLECLARKGIALCRIHLLSENADAQLQDIGNVWKSLLKFIDPSDAKVLTSHVLYFAIWHSFVKQQYGRYLKYILKLQEDKPTEDIERRVIEVCQELKWKHLVNYLERMLPSKYPNAYRPF</sequence>
<name>A0A6J2XWT6_SITOR</name>
<evidence type="ECO:0000256" key="7">
    <source>
        <dbReference type="ARBA" id="ARBA00022801"/>
    </source>
</evidence>
<feature type="compositionally biased region" description="Polar residues" evidence="11">
    <location>
        <begin position="1020"/>
        <end position="1032"/>
    </location>
</feature>